<name>A0A9D1E4S3_9BACT</name>
<dbReference type="Proteomes" id="UP000824200">
    <property type="component" value="Unassembled WGS sequence"/>
</dbReference>
<protein>
    <submittedName>
        <fullName evidence="1">Uncharacterized protein</fullName>
    </submittedName>
</protein>
<organism evidence="1 2">
    <name type="scientific">Candidatus Fimimonas gallinarum</name>
    <dbReference type="NCBI Taxonomy" id="2840821"/>
    <lineage>
        <taxon>Bacteria</taxon>
        <taxon>Pseudomonadati</taxon>
        <taxon>Myxococcota</taxon>
        <taxon>Myxococcia</taxon>
        <taxon>Myxococcales</taxon>
        <taxon>Cystobacterineae</taxon>
        <taxon>Myxococcaceae</taxon>
        <taxon>Myxococcaceae incertae sedis</taxon>
        <taxon>Candidatus Fimimonas</taxon>
    </lineage>
</organism>
<accession>A0A9D1E4S3</accession>
<dbReference type="AlphaFoldDB" id="A0A9D1E4S3"/>
<reference evidence="1" key="1">
    <citation type="submission" date="2020-10" db="EMBL/GenBank/DDBJ databases">
        <authorList>
            <person name="Gilroy R."/>
        </authorList>
    </citation>
    <scope>NUCLEOTIDE SEQUENCE</scope>
    <source>
        <strain evidence="1">CHK121-14286</strain>
    </source>
</reference>
<reference evidence="1" key="2">
    <citation type="journal article" date="2021" name="PeerJ">
        <title>Extensive microbial diversity within the chicken gut microbiome revealed by metagenomics and culture.</title>
        <authorList>
            <person name="Gilroy R."/>
            <person name="Ravi A."/>
            <person name="Getino M."/>
            <person name="Pursley I."/>
            <person name="Horton D.L."/>
            <person name="Alikhan N.F."/>
            <person name="Baker D."/>
            <person name="Gharbi K."/>
            <person name="Hall N."/>
            <person name="Watson M."/>
            <person name="Adriaenssens E.M."/>
            <person name="Foster-Nyarko E."/>
            <person name="Jarju S."/>
            <person name="Secka A."/>
            <person name="Antonio M."/>
            <person name="Oren A."/>
            <person name="Chaudhuri R.R."/>
            <person name="La Ragione R."/>
            <person name="Hildebrand F."/>
            <person name="Pallen M.J."/>
        </authorList>
    </citation>
    <scope>NUCLEOTIDE SEQUENCE</scope>
    <source>
        <strain evidence="1">CHK121-14286</strain>
    </source>
</reference>
<evidence type="ECO:0000313" key="1">
    <source>
        <dbReference type="EMBL" id="HIR66104.1"/>
    </source>
</evidence>
<gene>
    <name evidence="1" type="ORF">IAC95_04425</name>
</gene>
<proteinExistence type="predicted"/>
<sequence length="108" mass="12954">MKKNAVFFKKNGKFDIAKTSLLPFLVFAKHCVLPFVTNETKTAKKCFRKAVKYIKKRKITPFLQFYKRCCEKKKANSCRDYRKRATVRWEKQKKGKVYKREKLFCKAT</sequence>
<comment type="caution">
    <text evidence="1">The sequence shown here is derived from an EMBL/GenBank/DDBJ whole genome shotgun (WGS) entry which is preliminary data.</text>
</comment>
<evidence type="ECO:0000313" key="2">
    <source>
        <dbReference type="Proteomes" id="UP000824200"/>
    </source>
</evidence>
<dbReference type="EMBL" id="DVHL01000036">
    <property type="protein sequence ID" value="HIR66104.1"/>
    <property type="molecule type" value="Genomic_DNA"/>
</dbReference>